<evidence type="ECO:0000256" key="6">
    <source>
        <dbReference type="ARBA" id="ARBA00022692"/>
    </source>
</evidence>
<feature type="transmembrane region" description="Helical" evidence="12">
    <location>
        <begin position="485"/>
        <end position="503"/>
    </location>
</feature>
<evidence type="ECO:0000256" key="12">
    <source>
        <dbReference type="SAM" id="Phobius"/>
    </source>
</evidence>
<dbReference type="GO" id="GO:0016020">
    <property type="term" value="C:membrane"/>
    <property type="evidence" value="ECO:0007669"/>
    <property type="project" value="UniProtKB-SubCell"/>
</dbReference>
<name>A0AAD4RE31_9BILA</name>
<dbReference type="Proteomes" id="UP001201812">
    <property type="component" value="Unassembled WGS sequence"/>
</dbReference>
<comment type="subcellular location">
    <subcellularLocation>
        <location evidence="1">Membrane</location>
        <topology evidence="1">Single-pass membrane protein</topology>
    </subcellularLocation>
</comment>
<dbReference type="GO" id="GO:0015020">
    <property type="term" value="F:glucuronosyltransferase activity"/>
    <property type="evidence" value="ECO:0007669"/>
    <property type="project" value="UniProtKB-EC"/>
</dbReference>
<evidence type="ECO:0000256" key="7">
    <source>
        <dbReference type="ARBA" id="ARBA00022729"/>
    </source>
</evidence>
<dbReference type="Pfam" id="PF00201">
    <property type="entry name" value="UDPGT"/>
    <property type="match status" value="1"/>
</dbReference>
<keyword evidence="10" id="KW-0325">Glycoprotein</keyword>
<accession>A0AAD4RE31</accession>
<dbReference type="CDD" id="cd03784">
    <property type="entry name" value="GT1_Gtf-like"/>
    <property type="match status" value="1"/>
</dbReference>
<comment type="caution">
    <text evidence="13">The sequence shown here is derived from an EMBL/GenBank/DDBJ whole genome shotgun (WGS) entry which is preliminary data.</text>
</comment>
<keyword evidence="6 12" id="KW-0812">Transmembrane</keyword>
<dbReference type="EMBL" id="JAKKPZ010000001">
    <property type="protein sequence ID" value="KAI1729440.1"/>
    <property type="molecule type" value="Genomic_DNA"/>
</dbReference>
<evidence type="ECO:0000256" key="4">
    <source>
        <dbReference type="ARBA" id="ARBA00022676"/>
    </source>
</evidence>
<evidence type="ECO:0000256" key="9">
    <source>
        <dbReference type="ARBA" id="ARBA00023136"/>
    </source>
</evidence>
<comment type="catalytic activity">
    <reaction evidence="11">
        <text>glucuronate acceptor + UDP-alpha-D-glucuronate = acceptor beta-D-glucuronoside + UDP + H(+)</text>
        <dbReference type="Rhea" id="RHEA:21032"/>
        <dbReference type="ChEBI" id="CHEBI:15378"/>
        <dbReference type="ChEBI" id="CHEBI:58052"/>
        <dbReference type="ChEBI" id="CHEBI:58223"/>
        <dbReference type="ChEBI" id="CHEBI:132367"/>
        <dbReference type="ChEBI" id="CHEBI:132368"/>
        <dbReference type="EC" id="2.4.1.17"/>
    </reaction>
</comment>
<dbReference type="InterPro" id="IPR002213">
    <property type="entry name" value="UDP_glucos_trans"/>
</dbReference>
<evidence type="ECO:0000313" key="13">
    <source>
        <dbReference type="EMBL" id="KAI1729440.1"/>
    </source>
</evidence>
<keyword evidence="8 12" id="KW-1133">Transmembrane helix</keyword>
<dbReference type="EC" id="2.4.1.17" evidence="3"/>
<organism evidence="13 14">
    <name type="scientific">Ditylenchus destructor</name>
    <dbReference type="NCBI Taxonomy" id="166010"/>
    <lineage>
        <taxon>Eukaryota</taxon>
        <taxon>Metazoa</taxon>
        <taxon>Ecdysozoa</taxon>
        <taxon>Nematoda</taxon>
        <taxon>Chromadorea</taxon>
        <taxon>Rhabditida</taxon>
        <taxon>Tylenchina</taxon>
        <taxon>Tylenchomorpha</taxon>
        <taxon>Sphaerularioidea</taxon>
        <taxon>Anguinidae</taxon>
        <taxon>Anguininae</taxon>
        <taxon>Ditylenchus</taxon>
    </lineage>
</organism>
<evidence type="ECO:0000256" key="2">
    <source>
        <dbReference type="ARBA" id="ARBA00009995"/>
    </source>
</evidence>
<evidence type="ECO:0000256" key="8">
    <source>
        <dbReference type="ARBA" id="ARBA00022989"/>
    </source>
</evidence>
<keyword evidence="4" id="KW-0328">Glycosyltransferase</keyword>
<reference evidence="13" key="1">
    <citation type="submission" date="2022-01" db="EMBL/GenBank/DDBJ databases">
        <title>Genome Sequence Resource for Two Populations of Ditylenchus destructor, the Migratory Endoparasitic Phytonematode.</title>
        <authorList>
            <person name="Zhang H."/>
            <person name="Lin R."/>
            <person name="Xie B."/>
        </authorList>
    </citation>
    <scope>NUCLEOTIDE SEQUENCE</scope>
    <source>
        <strain evidence="13">BazhouSP</strain>
    </source>
</reference>
<dbReference type="FunFam" id="3.40.50.2000:FF:000118">
    <property type="entry name" value="UDP-glucuronosyltransferase"/>
    <property type="match status" value="1"/>
</dbReference>
<evidence type="ECO:0000313" key="14">
    <source>
        <dbReference type="Proteomes" id="UP001201812"/>
    </source>
</evidence>
<protein>
    <recommendedName>
        <fullName evidence="3">glucuronosyltransferase</fullName>
        <ecNumber evidence="3">2.4.1.17</ecNumber>
    </recommendedName>
</protein>
<comment type="similarity">
    <text evidence="2">Belongs to the UDP-glycosyltransferase family.</text>
</comment>
<keyword evidence="9 12" id="KW-0472">Membrane</keyword>
<evidence type="ECO:0000256" key="11">
    <source>
        <dbReference type="ARBA" id="ARBA00047475"/>
    </source>
</evidence>
<sequence length="504" mass="57519">MAVEQTPRSLCSVILFYILCAVLPCCNSLKILQIVPGFTNSHVLFNYRLSETLISLGHEVRLWTQMEMNMVFTGDFVLPPNVTELRIPIVFKDTLKTEGLKVFQSMMFNRGSAYDLWWTGQEFKDMRDEQFDLAIGHFHDLCPLALAKKVGVGKVIWITHGTSVYDFTAVQIGLRTFPAFVPHPLSSCGDRMDFSDRVINFLWHMSTLDFVNLPENLLREENEMYKREFIKDNEPDLWELSQNVDVLLVNGERFLDFPRPLPMGIAFLGQVGHSKKHARRTLPTNIEEVYARSKKGVVIFSLGTVSNTTNMPDHMAQSFVEGFARFPEYDFIWKTEMHVSEADMYQNIHLMRWIPQKELMKHPKTKLLIAHGGYNSFLEASQAGLPIVLMPLFADQFINAERARRFGIVEVLDKLNLSAEIIASAISKVLGDPRYAKNAIKLGAMLSDKPSDDQYAALKYSLKLATVPRPHFALKAAQKLNIVQFYNYDLILPAILCILLIAFK</sequence>
<dbReference type="InterPro" id="IPR050271">
    <property type="entry name" value="UDP-glycosyltransferase"/>
</dbReference>
<dbReference type="Gene3D" id="3.40.50.2000">
    <property type="entry name" value="Glycogen Phosphorylase B"/>
    <property type="match status" value="1"/>
</dbReference>
<evidence type="ECO:0000256" key="10">
    <source>
        <dbReference type="ARBA" id="ARBA00023180"/>
    </source>
</evidence>
<evidence type="ECO:0000256" key="3">
    <source>
        <dbReference type="ARBA" id="ARBA00012544"/>
    </source>
</evidence>
<dbReference type="PANTHER" id="PTHR48043:SF46">
    <property type="entry name" value="UDP-GLUCURONOSYLTRANSFERASE UGT-60-RELATED"/>
    <property type="match status" value="1"/>
</dbReference>
<evidence type="ECO:0000256" key="5">
    <source>
        <dbReference type="ARBA" id="ARBA00022679"/>
    </source>
</evidence>
<keyword evidence="14" id="KW-1185">Reference proteome</keyword>
<dbReference type="AlphaFoldDB" id="A0AAD4RE31"/>
<evidence type="ECO:0000256" key="1">
    <source>
        <dbReference type="ARBA" id="ARBA00004167"/>
    </source>
</evidence>
<gene>
    <name evidence="13" type="ORF">DdX_01681</name>
</gene>
<dbReference type="SUPFAM" id="SSF53756">
    <property type="entry name" value="UDP-Glycosyltransferase/glycogen phosphorylase"/>
    <property type="match status" value="1"/>
</dbReference>
<keyword evidence="7" id="KW-0732">Signal</keyword>
<dbReference type="PANTHER" id="PTHR48043">
    <property type="entry name" value="EG:EG0003.4 PROTEIN-RELATED"/>
    <property type="match status" value="1"/>
</dbReference>
<proteinExistence type="inferred from homology"/>
<keyword evidence="5 13" id="KW-0808">Transferase</keyword>